<dbReference type="GO" id="GO:0009446">
    <property type="term" value="P:putrescine biosynthetic process"/>
    <property type="evidence" value="ECO:0007669"/>
    <property type="project" value="InterPro"/>
</dbReference>
<dbReference type="GO" id="GO:0047632">
    <property type="term" value="F:agmatine deiminase activity"/>
    <property type="evidence" value="ECO:0007669"/>
    <property type="project" value="TreeGrafter"/>
</dbReference>
<dbReference type="KEGG" id="mend:L6E24_00605"/>
<accession>A0A9E7PS56</accession>
<dbReference type="PANTHER" id="PTHR31377">
    <property type="entry name" value="AGMATINE DEIMINASE-RELATED"/>
    <property type="match status" value="1"/>
</dbReference>
<gene>
    <name evidence="2" type="ORF">L6E24_00605</name>
</gene>
<dbReference type="GO" id="GO:0004668">
    <property type="term" value="F:protein-arginine deiminase activity"/>
    <property type="evidence" value="ECO:0007669"/>
    <property type="project" value="InterPro"/>
</dbReference>
<keyword evidence="1" id="KW-0378">Hydrolase</keyword>
<dbReference type="Gene3D" id="3.75.10.10">
    <property type="entry name" value="L-arginine/glycine Amidinotransferase, Chain A"/>
    <property type="match status" value="1"/>
</dbReference>
<dbReference type="GeneID" id="74306149"/>
<evidence type="ECO:0000313" key="3">
    <source>
        <dbReference type="Proteomes" id="UP001060368"/>
    </source>
</evidence>
<organism evidence="2 3">
    <name type="scientific">Methanoplanus endosymbiosus</name>
    <dbReference type="NCBI Taxonomy" id="33865"/>
    <lineage>
        <taxon>Archaea</taxon>
        <taxon>Methanobacteriati</taxon>
        <taxon>Methanobacteriota</taxon>
        <taxon>Stenosarchaea group</taxon>
        <taxon>Methanomicrobia</taxon>
        <taxon>Methanomicrobiales</taxon>
        <taxon>Methanomicrobiaceae</taxon>
        <taxon>Methanoplanus</taxon>
    </lineage>
</organism>
<sequence>MTMIPASANGTEENIQMENIDNWRFPGEFEDQDAVWIGWLTKEYISGYYTDDVFLEIVNELQENVHTIICVPNDDQKKHVEEVLNGNNVPMNNISFYEQKFTMLYWRDFGPIFVVNDKGEKRINDFNFNCWGYFPVSDTQSLMMERIDRDAAKYLGVESVMTRITSEGGDREFNGKGTMLVTEACEFQRNPNVAREEIESEFKRLFGVSNIIWLKKGSVEDDPYDSGSLPGPGGVGIAYRSASANNHMDEYCRFVSPDTILLAEVSVEEAAKDPIAAENRRRMEDNYEILKNSVDQDGNPFKIVRMPIPDMIYFTANPTDEAYFGLSTFYRSYDGTTFPVGDPVNIVPAQSYCNFLITNNLVLGQKYYMENIGMPDSLKEKDRIAEETLKSLFPDRKVVMVNTIPINFGGGGIHCSTQQEPKAKTE</sequence>
<name>A0A9E7PS56_9EURY</name>
<dbReference type="AlphaFoldDB" id="A0A9E7PS56"/>
<dbReference type="Pfam" id="PF04371">
    <property type="entry name" value="PAD_porph"/>
    <property type="match status" value="2"/>
</dbReference>
<keyword evidence="3" id="KW-1185">Reference proteome</keyword>
<dbReference type="EMBL" id="CP096115">
    <property type="protein sequence ID" value="UUX92662.1"/>
    <property type="molecule type" value="Genomic_DNA"/>
</dbReference>
<proteinExistence type="predicted"/>
<reference evidence="2" key="1">
    <citation type="submission" date="2022-04" db="EMBL/GenBank/DDBJ databases">
        <title>Complete genome of Methanoplanus endosymbiosus DSM 3599.</title>
        <authorList>
            <person name="Chen S.-C."/>
            <person name="You Y.-T."/>
            <person name="Zhou Y.-Z."/>
            <person name="Lai M.-C."/>
        </authorList>
    </citation>
    <scope>NUCLEOTIDE SEQUENCE</scope>
    <source>
        <strain evidence="2">DSM 3599</strain>
    </source>
</reference>
<dbReference type="SUPFAM" id="SSF55909">
    <property type="entry name" value="Pentein"/>
    <property type="match status" value="1"/>
</dbReference>
<dbReference type="Proteomes" id="UP001060368">
    <property type="component" value="Chromosome"/>
</dbReference>
<protein>
    <submittedName>
        <fullName evidence="2">Agmatine deiminase family protein</fullName>
    </submittedName>
</protein>
<evidence type="ECO:0000313" key="2">
    <source>
        <dbReference type="EMBL" id="UUX92662.1"/>
    </source>
</evidence>
<dbReference type="InterPro" id="IPR007466">
    <property type="entry name" value="Peptidyl-Arg-deiminase_porph"/>
</dbReference>
<dbReference type="RefSeq" id="WP_257742806.1">
    <property type="nucleotide sequence ID" value="NZ_CP096115.1"/>
</dbReference>
<evidence type="ECO:0000256" key="1">
    <source>
        <dbReference type="ARBA" id="ARBA00022801"/>
    </source>
</evidence>
<dbReference type="PANTHER" id="PTHR31377:SF0">
    <property type="entry name" value="AGMATINE DEIMINASE-RELATED"/>
    <property type="match status" value="1"/>
</dbReference>